<feature type="domain" description="EF-hand" evidence="4">
    <location>
        <begin position="33"/>
        <end position="59"/>
    </location>
</feature>
<dbReference type="InterPro" id="IPR018247">
    <property type="entry name" value="EF_Hand_1_Ca_BS"/>
</dbReference>
<feature type="domain" description="EF-hand" evidence="4">
    <location>
        <begin position="60"/>
        <end position="95"/>
    </location>
</feature>
<protein>
    <recommendedName>
        <fullName evidence="4">EF-hand domain-containing protein</fullName>
    </recommendedName>
</protein>
<dbReference type="SUPFAM" id="SSF47473">
    <property type="entry name" value="EF-hand"/>
    <property type="match status" value="1"/>
</dbReference>
<dbReference type="Proteomes" id="UP001295684">
    <property type="component" value="Unassembled WGS sequence"/>
</dbReference>
<feature type="domain" description="EF-hand" evidence="4">
    <location>
        <begin position="225"/>
        <end position="260"/>
    </location>
</feature>
<evidence type="ECO:0000256" key="3">
    <source>
        <dbReference type="ARBA" id="ARBA00022837"/>
    </source>
</evidence>
<evidence type="ECO:0000313" key="6">
    <source>
        <dbReference type="Proteomes" id="UP001295684"/>
    </source>
</evidence>
<dbReference type="InterPro" id="IPR051581">
    <property type="entry name" value="Ca-bind"/>
</dbReference>
<dbReference type="GO" id="GO:0005509">
    <property type="term" value="F:calcium ion binding"/>
    <property type="evidence" value="ECO:0007669"/>
    <property type="project" value="InterPro"/>
</dbReference>
<evidence type="ECO:0000256" key="1">
    <source>
        <dbReference type="ARBA" id="ARBA00022723"/>
    </source>
</evidence>
<keyword evidence="1" id="KW-0479">Metal-binding</keyword>
<dbReference type="SMART" id="SM00054">
    <property type="entry name" value="EFh"/>
    <property type="match status" value="4"/>
</dbReference>
<dbReference type="EMBL" id="CAMPGE010017460">
    <property type="protein sequence ID" value="CAI2375939.1"/>
    <property type="molecule type" value="Genomic_DNA"/>
</dbReference>
<dbReference type="PROSITE" id="PS50222">
    <property type="entry name" value="EF_HAND_2"/>
    <property type="match status" value="4"/>
</dbReference>
<dbReference type="InterPro" id="IPR002048">
    <property type="entry name" value="EF_hand_dom"/>
</dbReference>
<keyword evidence="6" id="KW-1185">Reference proteome</keyword>
<keyword evidence="2" id="KW-0677">Repeat</keyword>
<accession>A0AAD1XNT6</accession>
<sequence length="319" mass="36736">MDWKFDYEELVNKVKYQLHAKGLDCITGIYGHFQKYDVDGSGQLDKVEFDLFMRKMGMFLTTQELTVVFTKFDINGDGQIHYQEFFEVLRSSFNEKRQSVVKYVWELLDSGNAGTLDFAHLTSNFQAANHPRVKLREKTADQVQEEFEVGLGYRSNDGPVSRDAFFDYYADVSACLPAEKDEYFIDSVLESWGLSQESYVTPERIAELEDILYEKVRQRTHGADDEGKTAGKIFRHFDKDESHSVSFEEFYQALEAYGCVFKDSEIQAFFNKIDKDGSGKLDYGELTKVLALKGSGNNPNVNPVWKLKDPELQTLYETK</sequence>
<dbReference type="PANTHER" id="PTHR34524">
    <property type="entry name" value="CALCYPHOSIN"/>
    <property type="match status" value="1"/>
</dbReference>
<feature type="domain" description="EF-hand" evidence="4">
    <location>
        <begin position="261"/>
        <end position="296"/>
    </location>
</feature>
<dbReference type="CDD" id="cd00051">
    <property type="entry name" value="EFh"/>
    <property type="match status" value="2"/>
</dbReference>
<dbReference type="AlphaFoldDB" id="A0AAD1XNT6"/>
<dbReference type="InterPro" id="IPR011992">
    <property type="entry name" value="EF-hand-dom_pair"/>
</dbReference>
<comment type="caution">
    <text evidence="5">The sequence shown here is derived from an EMBL/GenBank/DDBJ whole genome shotgun (WGS) entry which is preliminary data.</text>
</comment>
<dbReference type="PANTHER" id="PTHR34524:SF6">
    <property type="entry name" value="CALCYPHOSINE LIKE"/>
    <property type="match status" value="1"/>
</dbReference>
<dbReference type="Gene3D" id="1.10.238.10">
    <property type="entry name" value="EF-hand"/>
    <property type="match status" value="3"/>
</dbReference>
<keyword evidence="3" id="KW-0106">Calcium</keyword>
<organism evidence="5 6">
    <name type="scientific">Euplotes crassus</name>
    <dbReference type="NCBI Taxonomy" id="5936"/>
    <lineage>
        <taxon>Eukaryota</taxon>
        <taxon>Sar</taxon>
        <taxon>Alveolata</taxon>
        <taxon>Ciliophora</taxon>
        <taxon>Intramacronucleata</taxon>
        <taxon>Spirotrichea</taxon>
        <taxon>Hypotrichia</taxon>
        <taxon>Euplotida</taxon>
        <taxon>Euplotidae</taxon>
        <taxon>Moneuplotes</taxon>
    </lineage>
</organism>
<dbReference type="PROSITE" id="PS00018">
    <property type="entry name" value="EF_HAND_1"/>
    <property type="match status" value="3"/>
</dbReference>
<name>A0AAD1XNT6_EUPCR</name>
<evidence type="ECO:0000313" key="5">
    <source>
        <dbReference type="EMBL" id="CAI2375939.1"/>
    </source>
</evidence>
<evidence type="ECO:0000256" key="2">
    <source>
        <dbReference type="ARBA" id="ARBA00022737"/>
    </source>
</evidence>
<dbReference type="Pfam" id="PF13499">
    <property type="entry name" value="EF-hand_7"/>
    <property type="match status" value="2"/>
</dbReference>
<reference evidence="5" key="1">
    <citation type="submission" date="2023-07" db="EMBL/GenBank/DDBJ databases">
        <authorList>
            <consortium name="AG Swart"/>
            <person name="Singh M."/>
            <person name="Singh A."/>
            <person name="Seah K."/>
            <person name="Emmerich C."/>
        </authorList>
    </citation>
    <scope>NUCLEOTIDE SEQUENCE</scope>
    <source>
        <strain evidence="5">DP1</strain>
    </source>
</reference>
<proteinExistence type="predicted"/>
<evidence type="ECO:0000259" key="4">
    <source>
        <dbReference type="PROSITE" id="PS50222"/>
    </source>
</evidence>
<gene>
    <name evidence="5" type="ORF">ECRASSUSDP1_LOCUS17306</name>
</gene>